<evidence type="ECO:0000313" key="4">
    <source>
        <dbReference type="RefSeq" id="XP_030377841.1"/>
    </source>
</evidence>
<dbReference type="PROSITE" id="PS51406">
    <property type="entry name" value="FIBRINOGEN_C_2"/>
    <property type="match status" value="1"/>
</dbReference>
<dbReference type="InterPro" id="IPR050373">
    <property type="entry name" value="Fibrinogen_C-term_domain"/>
</dbReference>
<evidence type="ECO:0000259" key="2">
    <source>
        <dbReference type="PROSITE" id="PS51406"/>
    </source>
</evidence>
<dbReference type="PANTHER" id="PTHR19143">
    <property type="entry name" value="FIBRINOGEN/TENASCIN/ANGIOPOEITIN"/>
    <property type="match status" value="1"/>
</dbReference>
<accession>A0A6J2TMM9</accession>
<dbReference type="InterPro" id="IPR002181">
    <property type="entry name" value="Fibrinogen_a/b/g_C_dom"/>
</dbReference>
<evidence type="ECO:0000256" key="1">
    <source>
        <dbReference type="SAM" id="SignalP"/>
    </source>
</evidence>
<dbReference type="OrthoDB" id="6145874at2759"/>
<dbReference type="GeneID" id="115626597"/>
<dbReference type="Gene3D" id="3.90.215.10">
    <property type="entry name" value="Gamma Fibrinogen, chain A, domain 1"/>
    <property type="match status" value="1"/>
</dbReference>
<dbReference type="InterPro" id="IPR014716">
    <property type="entry name" value="Fibrinogen_a/b/g_C_1"/>
</dbReference>
<keyword evidence="3" id="KW-1185">Reference proteome</keyword>
<gene>
    <name evidence="4" type="primary">LOC115626597</name>
</gene>
<keyword evidence="1" id="KW-0732">Signal</keyword>
<dbReference type="GO" id="GO:0005615">
    <property type="term" value="C:extracellular space"/>
    <property type="evidence" value="ECO:0007669"/>
    <property type="project" value="TreeGrafter"/>
</dbReference>
<dbReference type="PANTHER" id="PTHR19143:SF327">
    <property type="entry name" value="FI21813P1-RELATED"/>
    <property type="match status" value="1"/>
</dbReference>
<feature type="domain" description="Fibrinogen C-terminal" evidence="2">
    <location>
        <begin position="15"/>
        <end position="218"/>
    </location>
</feature>
<dbReference type="AlphaFoldDB" id="A0A6J2TMM9"/>
<feature type="signal peptide" evidence="1">
    <location>
        <begin position="1"/>
        <end position="19"/>
    </location>
</feature>
<sequence length="227" mass="26513">MLNLHFLLFTFHLVFSVNATPNYCEKLDANTDVITLPHTNQHITVACSRGWIVLQRRINGFVNFQRNWDDYKWGFGELYGDYWLGLEKAHRLTSSRQFHLKIEIENWKGKKGEAYYPVIVIGSENEKYRITQLGVARLYGISSDNFGQHAHTEFQVDTPCAKMLFAGWWWRNCYSTNLNSLYAFGDDRLRPCPKCINWLGFYSEVPLKYVQMTIQVADADAGRRSKH</sequence>
<dbReference type="SUPFAM" id="SSF56496">
    <property type="entry name" value="Fibrinogen C-terminal domain-like"/>
    <property type="match status" value="1"/>
</dbReference>
<dbReference type="Proteomes" id="UP000504634">
    <property type="component" value="Unplaced"/>
</dbReference>
<feature type="chain" id="PRO_5026806235" evidence="1">
    <location>
        <begin position="20"/>
        <end position="227"/>
    </location>
</feature>
<name>A0A6J2TMM9_DROLE</name>
<evidence type="ECO:0000313" key="3">
    <source>
        <dbReference type="Proteomes" id="UP000504634"/>
    </source>
</evidence>
<protein>
    <submittedName>
        <fullName evidence="4">Angiopoietin-4-like</fullName>
    </submittedName>
</protein>
<dbReference type="Pfam" id="PF00147">
    <property type="entry name" value="Fibrinogen_C"/>
    <property type="match status" value="1"/>
</dbReference>
<dbReference type="RefSeq" id="XP_030377841.1">
    <property type="nucleotide sequence ID" value="XM_030521981.1"/>
</dbReference>
<dbReference type="InterPro" id="IPR036056">
    <property type="entry name" value="Fibrinogen-like_C"/>
</dbReference>
<organism evidence="3 4">
    <name type="scientific">Drosophila lebanonensis</name>
    <name type="common">Fruit fly</name>
    <name type="synonym">Scaptodrosophila lebanonensis</name>
    <dbReference type="NCBI Taxonomy" id="7225"/>
    <lineage>
        <taxon>Eukaryota</taxon>
        <taxon>Metazoa</taxon>
        <taxon>Ecdysozoa</taxon>
        <taxon>Arthropoda</taxon>
        <taxon>Hexapoda</taxon>
        <taxon>Insecta</taxon>
        <taxon>Pterygota</taxon>
        <taxon>Neoptera</taxon>
        <taxon>Endopterygota</taxon>
        <taxon>Diptera</taxon>
        <taxon>Brachycera</taxon>
        <taxon>Muscomorpha</taxon>
        <taxon>Ephydroidea</taxon>
        <taxon>Drosophilidae</taxon>
        <taxon>Scaptodrosophila</taxon>
    </lineage>
</organism>
<proteinExistence type="predicted"/>
<dbReference type="SMART" id="SM00186">
    <property type="entry name" value="FBG"/>
    <property type="match status" value="1"/>
</dbReference>
<reference evidence="4" key="1">
    <citation type="submission" date="2025-08" db="UniProtKB">
        <authorList>
            <consortium name="RefSeq"/>
        </authorList>
    </citation>
    <scope>IDENTIFICATION</scope>
    <source>
        <strain evidence="4">11010-0011.00</strain>
        <tissue evidence="4">Whole body</tissue>
    </source>
</reference>